<comment type="similarity">
    <text evidence="1 5">Belongs to the FlgD family.</text>
</comment>
<dbReference type="Gene3D" id="2.30.30.910">
    <property type="match status" value="1"/>
</dbReference>
<gene>
    <name evidence="9" type="ORF">SM757_11840</name>
</gene>
<keyword evidence="9" id="KW-0966">Cell projection</keyword>
<dbReference type="Pfam" id="PF03963">
    <property type="entry name" value="FlgD"/>
    <property type="match status" value="1"/>
</dbReference>
<dbReference type="Proteomes" id="UP001293718">
    <property type="component" value="Unassembled WGS sequence"/>
</dbReference>
<feature type="domain" description="FlgD Tudor-like" evidence="8">
    <location>
        <begin position="96"/>
        <end position="226"/>
    </location>
</feature>
<proteinExistence type="inferred from homology"/>
<organism evidence="9 10">
    <name type="scientific">Azohydromonas lata</name>
    <dbReference type="NCBI Taxonomy" id="45677"/>
    <lineage>
        <taxon>Bacteria</taxon>
        <taxon>Pseudomonadati</taxon>
        <taxon>Pseudomonadota</taxon>
        <taxon>Betaproteobacteria</taxon>
        <taxon>Burkholderiales</taxon>
        <taxon>Sphaerotilaceae</taxon>
        <taxon>Azohydromonas</taxon>
    </lineage>
</organism>
<evidence type="ECO:0000256" key="3">
    <source>
        <dbReference type="ARBA" id="ARBA00022795"/>
    </source>
</evidence>
<evidence type="ECO:0000256" key="4">
    <source>
        <dbReference type="ARBA" id="ARBA00024746"/>
    </source>
</evidence>
<evidence type="ECO:0000256" key="1">
    <source>
        <dbReference type="ARBA" id="ARBA00010577"/>
    </source>
</evidence>
<protein>
    <recommendedName>
        <fullName evidence="2 5">Basal-body rod modification protein FlgD</fullName>
    </recommendedName>
</protein>
<feature type="domain" description="FlgD/Vpr Ig-like" evidence="7">
    <location>
        <begin position="114"/>
        <end position="185"/>
    </location>
</feature>
<dbReference type="InterPro" id="IPR005648">
    <property type="entry name" value="FlgD"/>
</dbReference>
<keyword evidence="9" id="KW-0282">Flagellum</keyword>
<accession>A0ABU5IDT2</accession>
<comment type="function">
    <text evidence="4 5">Required for flagellar hook formation. May act as a scaffolding protein.</text>
</comment>
<dbReference type="InterPro" id="IPR025965">
    <property type="entry name" value="FlgD/Vpr_Ig-like"/>
</dbReference>
<feature type="compositionally biased region" description="Low complexity" evidence="6">
    <location>
        <begin position="1"/>
        <end position="32"/>
    </location>
</feature>
<sequence>MTTTATTSANSANPFAALSNSSTSSTSSSGSSDKNKQVATEDRFLTLLVAQMKNQDPLNPMDNAQVTSQLAQINTVSGLDKLNTTVAGLGSQFMQMQAVQAASLVNRNVVIEGNRLTEGSASNKLAGSLDLANSADRVQVQILDGAGAVIDTVQLNAQKAGRVNFEWTQPSGVAAGQTFKVTASAGSNAVTATPLTTDTVTAVSTSGQSLQLRLSHSGLVNYSAVKAFN</sequence>
<comment type="caution">
    <text evidence="9">The sequence shown here is derived from an EMBL/GenBank/DDBJ whole genome shotgun (WGS) entry which is preliminary data.</text>
</comment>
<keyword evidence="9" id="KW-0969">Cilium</keyword>
<keyword evidence="3 5" id="KW-1005">Bacterial flagellum biogenesis</keyword>
<keyword evidence="10" id="KW-1185">Reference proteome</keyword>
<evidence type="ECO:0000256" key="5">
    <source>
        <dbReference type="RuleBase" id="RU362076"/>
    </source>
</evidence>
<evidence type="ECO:0000313" key="9">
    <source>
        <dbReference type="EMBL" id="MDZ5457262.1"/>
    </source>
</evidence>
<dbReference type="InterPro" id="IPR025963">
    <property type="entry name" value="FLgD_Tudor"/>
</dbReference>
<reference evidence="9 10" key="1">
    <citation type="submission" date="2023-11" db="EMBL/GenBank/DDBJ databases">
        <title>Draft genome of Azohydromonas lata strain H1 (DSM1123), a polyhydroxyalkanoate producer.</title>
        <authorList>
            <person name="Traversa D."/>
            <person name="D'Addabbo P."/>
            <person name="Pazzani C."/>
            <person name="Manzari C."/>
            <person name="Chiara M."/>
            <person name="Scrascia M."/>
        </authorList>
    </citation>
    <scope>NUCLEOTIDE SEQUENCE [LARGE SCALE GENOMIC DNA]</scope>
    <source>
        <strain evidence="9 10">H1</strain>
    </source>
</reference>
<dbReference type="Gene3D" id="2.60.40.4070">
    <property type="match status" value="1"/>
</dbReference>
<name>A0ABU5IDT2_9BURK</name>
<dbReference type="Pfam" id="PF13861">
    <property type="entry name" value="FLgD_tudor"/>
    <property type="match status" value="1"/>
</dbReference>
<evidence type="ECO:0000259" key="8">
    <source>
        <dbReference type="Pfam" id="PF13861"/>
    </source>
</evidence>
<dbReference type="EMBL" id="JAXOJX010000016">
    <property type="protein sequence ID" value="MDZ5457262.1"/>
    <property type="molecule type" value="Genomic_DNA"/>
</dbReference>
<feature type="region of interest" description="Disordered" evidence="6">
    <location>
        <begin position="1"/>
        <end position="38"/>
    </location>
</feature>
<evidence type="ECO:0000256" key="6">
    <source>
        <dbReference type="SAM" id="MobiDB-lite"/>
    </source>
</evidence>
<evidence type="ECO:0000313" key="10">
    <source>
        <dbReference type="Proteomes" id="UP001293718"/>
    </source>
</evidence>
<evidence type="ECO:0000256" key="2">
    <source>
        <dbReference type="ARBA" id="ARBA00016013"/>
    </source>
</evidence>
<dbReference type="Pfam" id="PF13860">
    <property type="entry name" value="FlgD_ig"/>
    <property type="match status" value="1"/>
</dbReference>
<evidence type="ECO:0000259" key="7">
    <source>
        <dbReference type="Pfam" id="PF13860"/>
    </source>
</evidence>
<dbReference type="RefSeq" id="WP_066332575.1">
    <property type="nucleotide sequence ID" value="NZ_JAXOJX010000016.1"/>
</dbReference>